<proteinExistence type="predicted"/>
<organism evidence="2 3">
    <name type="scientific">Dyella acidisoli</name>
    <dbReference type="NCBI Taxonomy" id="1867834"/>
    <lineage>
        <taxon>Bacteria</taxon>
        <taxon>Pseudomonadati</taxon>
        <taxon>Pseudomonadota</taxon>
        <taxon>Gammaproteobacteria</taxon>
        <taxon>Lysobacterales</taxon>
        <taxon>Rhodanobacteraceae</taxon>
        <taxon>Dyella</taxon>
    </lineage>
</organism>
<comment type="caution">
    <text evidence="2">The sequence shown here is derived from an EMBL/GenBank/DDBJ whole genome shotgun (WGS) entry which is preliminary data.</text>
</comment>
<keyword evidence="3" id="KW-1185">Reference proteome</keyword>
<name>A0ABQ5XHL7_9GAMM</name>
<evidence type="ECO:0000256" key="1">
    <source>
        <dbReference type="SAM" id="SignalP"/>
    </source>
</evidence>
<gene>
    <name evidence="2" type="ORF">GCM10007901_00930</name>
</gene>
<protein>
    <submittedName>
        <fullName evidence="2">Uncharacterized protein</fullName>
    </submittedName>
</protein>
<evidence type="ECO:0000313" key="3">
    <source>
        <dbReference type="Proteomes" id="UP001156670"/>
    </source>
</evidence>
<reference evidence="3" key="1">
    <citation type="journal article" date="2019" name="Int. J. Syst. Evol. Microbiol.">
        <title>The Global Catalogue of Microorganisms (GCM) 10K type strain sequencing project: providing services to taxonomists for standard genome sequencing and annotation.</title>
        <authorList>
            <consortium name="The Broad Institute Genomics Platform"/>
            <consortium name="The Broad Institute Genome Sequencing Center for Infectious Disease"/>
            <person name="Wu L."/>
            <person name="Ma J."/>
        </authorList>
    </citation>
    <scope>NUCLEOTIDE SEQUENCE [LARGE SCALE GENOMIC DNA]</scope>
    <source>
        <strain evidence="3">NBRC 111980</strain>
    </source>
</reference>
<keyword evidence="1" id="KW-0732">Signal</keyword>
<sequence>MIKRLPLILVALLLTCQVHASIPKGWIVAGTAREAYDVGTQAGDRHPGDRNAFLRAKSSSNGFGTLMQSISADAYIGKRVRLSGFLRTQDVISAAMWMRIDGSTGVVGFDNMDSRPLRGTLDWQRYEIVLDVPANANAIAFGFLLEGNKGQVLADDFKLEVVGKEVPLTGIGRPVFPSAPINLNFEQ</sequence>
<dbReference type="EMBL" id="BSOB01000002">
    <property type="protein sequence ID" value="GLQ91143.1"/>
    <property type="molecule type" value="Genomic_DNA"/>
</dbReference>
<dbReference type="Gene3D" id="2.60.120.260">
    <property type="entry name" value="Galactose-binding domain-like"/>
    <property type="match status" value="1"/>
</dbReference>
<feature type="signal peptide" evidence="1">
    <location>
        <begin position="1"/>
        <end position="20"/>
    </location>
</feature>
<feature type="chain" id="PRO_5045161053" evidence="1">
    <location>
        <begin position="21"/>
        <end position="187"/>
    </location>
</feature>
<dbReference type="RefSeq" id="WP_284318923.1">
    <property type="nucleotide sequence ID" value="NZ_BSOB01000002.1"/>
</dbReference>
<accession>A0ABQ5XHL7</accession>
<dbReference type="Proteomes" id="UP001156670">
    <property type="component" value="Unassembled WGS sequence"/>
</dbReference>
<evidence type="ECO:0000313" key="2">
    <source>
        <dbReference type="EMBL" id="GLQ91143.1"/>
    </source>
</evidence>